<sequence>MKLLKILFLIILFFPEREIVFGK</sequence>
<dbReference type="EMBL" id="ADMC01000020">
    <property type="protein sequence ID" value="EHP48072.1"/>
    <property type="molecule type" value="Genomic_DNA"/>
</dbReference>
<proteinExistence type="predicted"/>
<gene>
    <name evidence="1" type="ORF">HMPREF9449_01351</name>
</gene>
<organism evidence="1 2">
    <name type="scientific">Odoribacter laneus YIT 12061</name>
    <dbReference type="NCBI Taxonomy" id="742817"/>
    <lineage>
        <taxon>Bacteria</taxon>
        <taxon>Pseudomonadati</taxon>
        <taxon>Bacteroidota</taxon>
        <taxon>Bacteroidia</taxon>
        <taxon>Bacteroidales</taxon>
        <taxon>Odoribacteraceae</taxon>
        <taxon>Odoribacter</taxon>
    </lineage>
</organism>
<dbReference type="AlphaFoldDB" id="H1DGG5"/>
<dbReference type="HOGENOM" id="CLU_3423940_0_0_10"/>
<accession>H1DGG5</accession>
<keyword evidence="2" id="KW-1185">Reference proteome</keyword>
<feature type="non-terminal residue" evidence="1">
    <location>
        <position position="23"/>
    </location>
</feature>
<name>H1DGG5_9BACT</name>
<dbReference type="Proteomes" id="UP000004892">
    <property type="component" value="Unassembled WGS sequence"/>
</dbReference>
<evidence type="ECO:0000313" key="1">
    <source>
        <dbReference type="EMBL" id="EHP48072.1"/>
    </source>
</evidence>
<evidence type="ECO:0000313" key="2">
    <source>
        <dbReference type="Proteomes" id="UP000004892"/>
    </source>
</evidence>
<reference evidence="1 2" key="1">
    <citation type="submission" date="2012-01" db="EMBL/GenBank/DDBJ databases">
        <title>The Genome Sequence of Odoribacter laneus YIT 12061.</title>
        <authorList>
            <consortium name="The Broad Institute Genome Sequencing Platform"/>
            <person name="Earl A."/>
            <person name="Ward D."/>
            <person name="Feldgarden M."/>
            <person name="Gevers D."/>
            <person name="Morotomi M."/>
            <person name="Young S.K."/>
            <person name="Zeng Q."/>
            <person name="Gargeya S."/>
            <person name="Fitzgerald M."/>
            <person name="Haas B."/>
            <person name="Abouelleil A."/>
            <person name="Alvarado L."/>
            <person name="Arachchi H.M."/>
            <person name="Berlin A."/>
            <person name="Chapman S.B."/>
            <person name="Gearin G."/>
            <person name="Goldberg J."/>
            <person name="Griggs A."/>
            <person name="Gujja S."/>
            <person name="Hansen M."/>
            <person name="Heiman D."/>
            <person name="Howarth C."/>
            <person name="Larimer J."/>
            <person name="Lui A."/>
            <person name="MacDonald P.J.P."/>
            <person name="McCowen C."/>
            <person name="Montmayeur A."/>
            <person name="Murphy C."/>
            <person name="Neiman D."/>
            <person name="Pearson M."/>
            <person name="Priest M."/>
            <person name="Roberts A."/>
            <person name="Saif S."/>
            <person name="Shea T."/>
            <person name="Sisk P."/>
            <person name="Stolte C."/>
            <person name="Sykes S."/>
            <person name="Wortman J."/>
            <person name="Nusbaum C."/>
            <person name="Birren B."/>
        </authorList>
    </citation>
    <scope>NUCLEOTIDE SEQUENCE [LARGE SCALE GENOMIC DNA]</scope>
    <source>
        <strain evidence="1 2">YIT 12061</strain>
    </source>
</reference>
<protein>
    <submittedName>
        <fullName evidence="1">Uncharacterized protein</fullName>
    </submittedName>
</protein>
<comment type="caution">
    <text evidence="1">The sequence shown here is derived from an EMBL/GenBank/DDBJ whole genome shotgun (WGS) entry which is preliminary data.</text>
</comment>